<keyword evidence="2" id="KW-0472">Membrane</keyword>
<dbReference type="Proteomes" id="UP001229346">
    <property type="component" value="Unassembled WGS sequence"/>
</dbReference>
<accession>A0ABT9U2W8</accession>
<evidence type="ECO:0000313" key="3">
    <source>
        <dbReference type="EMBL" id="MDQ0113411.1"/>
    </source>
</evidence>
<organism evidence="3 4">
    <name type="scientific">Paenibacillus harenae</name>
    <dbReference type="NCBI Taxonomy" id="306543"/>
    <lineage>
        <taxon>Bacteria</taxon>
        <taxon>Bacillati</taxon>
        <taxon>Bacillota</taxon>
        <taxon>Bacilli</taxon>
        <taxon>Bacillales</taxon>
        <taxon>Paenibacillaceae</taxon>
        <taxon>Paenibacillus</taxon>
    </lineage>
</organism>
<evidence type="ECO:0000256" key="2">
    <source>
        <dbReference type="SAM" id="Phobius"/>
    </source>
</evidence>
<keyword evidence="4" id="KW-1185">Reference proteome</keyword>
<comment type="caution">
    <text evidence="3">The sequence shown here is derived from an EMBL/GenBank/DDBJ whole genome shotgun (WGS) entry which is preliminary data.</text>
</comment>
<feature type="region of interest" description="Disordered" evidence="1">
    <location>
        <begin position="48"/>
        <end position="113"/>
    </location>
</feature>
<gene>
    <name evidence="3" type="ORF">J2T15_002852</name>
</gene>
<sequence length="251" mass="27215">MGSKKNMLIGAGVGYVGAVISSWFLPELASLVIPAAGAMVGGLIPSRSRTRNSIDATPSSQQLPSGGYNGGEPIQGGPNQGHSYSPHLFNPQQGAPIQQQPEPPRAAPVVEEKPKPVVSAEFAPVIEYLEVLEDMIISEGQKNTLDSEIVDKSLSLFARVQRVIPLLDQLGDGNINHTIRRLVLKDLNGFINPFLRLSGEAKSKNRRTLLNGLKDVDTKISDIASTIEHKDLLELQTKAELIHQRYRGSDL</sequence>
<evidence type="ECO:0000313" key="4">
    <source>
        <dbReference type="Proteomes" id="UP001229346"/>
    </source>
</evidence>
<keyword evidence="2" id="KW-0812">Transmembrane</keyword>
<name>A0ABT9U2W8_PAEHA</name>
<evidence type="ECO:0000256" key="1">
    <source>
        <dbReference type="SAM" id="MobiDB-lite"/>
    </source>
</evidence>
<keyword evidence="2" id="KW-1133">Transmembrane helix</keyword>
<feature type="transmembrane region" description="Helical" evidence="2">
    <location>
        <begin position="7"/>
        <end position="25"/>
    </location>
</feature>
<protein>
    <submittedName>
        <fullName evidence="3">Uncharacterized protein</fullName>
    </submittedName>
</protein>
<reference evidence="3 4" key="1">
    <citation type="submission" date="2023-07" db="EMBL/GenBank/DDBJ databases">
        <title>Sorghum-associated microbial communities from plants grown in Nebraska, USA.</title>
        <authorList>
            <person name="Schachtman D."/>
        </authorList>
    </citation>
    <scope>NUCLEOTIDE SEQUENCE [LARGE SCALE GENOMIC DNA]</scope>
    <source>
        <strain evidence="3 4">CC482</strain>
    </source>
</reference>
<dbReference type="RefSeq" id="WP_307204611.1">
    <property type="nucleotide sequence ID" value="NZ_JAUSSU010000005.1"/>
</dbReference>
<dbReference type="EMBL" id="JAUSSU010000005">
    <property type="protein sequence ID" value="MDQ0113411.1"/>
    <property type="molecule type" value="Genomic_DNA"/>
</dbReference>
<feature type="compositionally biased region" description="Polar residues" evidence="1">
    <location>
        <begin position="51"/>
        <end position="64"/>
    </location>
</feature>
<proteinExistence type="predicted"/>